<feature type="domain" description="AB hydrolase-1" evidence="1">
    <location>
        <begin position="32"/>
        <end position="282"/>
    </location>
</feature>
<dbReference type="SUPFAM" id="SSF53474">
    <property type="entry name" value="alpha/beta-Hydrolases"/>
    <property type="match status" value="1"/>
</dbReference>
<reference evidence="2 3" key="1">
    <citation type="submission" date="2017-07" db="EMBL/GenBank/DDBJ databases">
        <title>Phylogenetic study on the rhizospheric bacterium Ochrobactrum sp. A44.</title>
        <authorList>
            <person name="Krzyzanowska D.M."/>
            <person name="Ossowicki A."/>
            <person name="Rajewska M."/>
            <person name="Maciag T."/>
            <person name="Kaczynski Z."/>
            <person name="Czerwicka M."/>
            <person name="Jafra S."/>
        </authorList>
    </citation>
    <scope>NUCLEOTIDE SEQUENCE [LARGE SCALE GENOMIC DNA]</scope>
    <source>
        <strain evidence="2 3">DSM 7216</strain>
    </source>
</reference>
<dbReference type="InterPro" id="IPR000073">
    <property type="entry name" value="AB_hydrolase_1"/>
</dbReference>
<gene>
    <name evidence="2" type="ORF">CEV31_0032</name>
</gene>
<proteinExistence type="predicted"/>
<dbReference type="AlphaFoldDB" id="A0A256G897"/>
<dbReference type="Proteomes" id="UP000215590">
    <property type="component" value="Unassembled WGS sequence"/>
</dbReference>
<dbReference type="EMBL" id="NNRJ01000001">
    <property type="protein sequence ID" value="OYR23323.1"/>
    <property type="molecule type" value="Genomic_DNA"/>
</dbReference>
<dbReference type="RefSeq" id="WP_169717288.1">
    <property type="nucleotide sequence ID" value="NZ_JBHEEK010000028.1"/>
</dbReference>
<dbReference type="GO" id="GO:0016787">
    <property type="term" value="F:hydrolase activity"/>
    <property type="evidence" value="ECO:0007669"/>
    <property type="project" value="UniProtKB-KW"/>
</dbReference>
<dbReference type="Pfam" id="PF12697">
    <property type="entry name" value="Abhydrolase_6"/>
    <property type="match status" value="1"/>
</dbReference>
<dbReference type="InterPro" id="IPR029058">
    <property type="entry name" value="AB_hydrolase_fold"/>
</dbReference>
<dbReference type="InterPro" id="IPR050228">
    <property type="entry name" value="Carboxylesterase_BioH"/>
</dbReference>
<protein>
    <submittedName>
        <fullName evidence="2">Alpha/beta hydrolase family protein</fullName>
    </submittedName>
</protein>
<comment type="caution">
    <text evidence="2">The sequence shown here is derived from an EMBL/GenBank/DDBJ whole genome shotgun (WGS) entry which is preliminary data.</text>
</comment>
<dbReference type="PANTHER" id="PTHR43194">
    <property type="entry name" value="HYDROLASE ALPHA/BETA FOLD FAMILY"/>
    <property type="match status" value="1"/>
</dbReference>
<keyword evidence="3" id="KW-1185">Reference proteome</keyword>
<evidence type="ECO:0000313" key="2">
    <source>
        <dbReference type="EMBL" id="OYR23323.1"/>
    </source>
</evidence>
<sequence>MKPDVFSVPMSDGAEIVIRHYARPGALRLYITHGNGFAVDGYRIFWEPLLDDYDVVLFDMRNHGRNVATGADGHNYGQFALDITSIHEGVVGRIGAARSVGIFHSMSARSAMKNAVQFGSPFDALVLFDPPSVPPRGHHLYEPMREFELKLIAWAADRQDRFASIDELEAQYSEARASARWQPQARRDMAEAVLRPLGEGGFELSCRRELESAIYLGALTLDLWPAASELGVPTLLVGADPSRAKGPPTGPANEALAQEGCYEYHGVEGAGHLLQIEKPDLCREIMLSFIRKI</sequence>
<name>A0A256G897_9HYPH</name>
<organism evidence="2 3">
    <name type="scientific">Brucella thiophenivorans</name>
    <dbReference type="NCBI Taxonomy" id="571255"/>
    <lineage>
        <taxon>Bacteria</taxon>
        <taxon>Pseudomonadati</taxon>
        <taxon>Pseudomonadota</taxon>
        <taxon>Alphaproteobacteria</taxon>
        <taxon>Hyphomicrobiales</taxon>
        <taxon>Brucellaceae</taxon>
        <taxon>Brucella/Ochrobactrum group</taxon>
        <taxon>Brucella</taxon>
    </lineage>
</organism>
<evidence type="ECO:0000259" key="1">
    <source>
        <dbReference type="Pfam" id="PF12697"/>
    </source>
</evidence>
<keyword evidence="2" id="KW-0378">Hydrolase</keyword>
<dbReference type="Gene3D" id="3.40.50.1820">
    <property type="entry name" value="alpha/beta hydrolase"/>
    <property type="match status" value="1"/>
</dbReference>
<accession>A0A256G897</accession>
<evidence type="ECO:0000313" key="3">
    <source>
        <dbReference type="Proteomes" id="UP000215590"/>
    </source>
</evidence>
<dbReference type="PANTHER" id="PTHR43194:SF2">
    <property type="entry name" value="PEROXISOMAL MEMBRANE PROTEIN LPX1"/>
    <property type="match status" value="1"/>
</dbReference>